<dbReference type="Gene3D" id="2.30.130.40">
    <property type="entry name" value="LON domain-like"/>
    <property type="match status" value="1"/>
</dbReference>
<dbReference type="InterPro" id="IPR015947">
    <property type="entry name" value="PUA-like_sf"/>
</dbReference>
<comment type="caution">
    <text evidence="3">The sequence shown here is derived from an EMBL/GenBank/DDBJ whole genome shotgun (WGS) entry which is preliminary data.</text>
</comment>
<dbReference type="EMBL" id="CAXHTA020000015">
    <property type="protein sequence ID" value="CAL5226038.1"/>
    <property type="molecule type" value="Genomic_DNA"/>
</dbReference>
<proteinExistence type="predicted"/>
<feature type="domain" description="Lon N-terminal" evidence="1">
    <location>
        <begin position="68"/>
        <end position="272"/>
    </location>
</feature>
<keyword evidence="4" id="KW-1185">Reference proteome</keyword>
<evidence type="ECO:0000259" key="2">
    <source>
        <dbReference type="PROSITE" id="PS51788"/>
    </source>
</evidence>
<dbReference type="Gene3D" id="2.170.150.20">
    <property type="entry name" value="Peptide methionine sulfoxide reductase"/>
    <property type="match status" value="1"/>
</dbReference>
<sequence>MLGLTDPGDNFIVAEDDDGAADSEPALPGQELVPFDPALPALHAYLGDCADLSDTYGACLEDGHECLLPVLSFTDLVVTPGCILPLLVCNSRAHWVLEQALSAAAPYTGLIAVVMKEECQTRQSGQRHVGCTACIKKLQRHDNGIWPATLKVLAEGCQRLEVVHPTTQLSWKVQICADAATPKLPREVQEGRAHWAVWAWRASDAWTLADDATQLFRELFPQVRVLRGDPAEVSYWMMRNIPLSAAKRQALLGAPTVVHRLRSICAILAAEAHGHLLCTVCRCQLGHNQDVLAVTHEGTGGLFVNSSGYVHDVVAIRHIEAEKVMLLGRPSQEHSWFPGYAWTIANCGACGSHLGWRFTALQQQLPRDFFGLRRQALTSIA</sequence>
<dbReference type="CDD" id="cd15777">
    <property type="entry name" value="CRBN_C_like"/>
    <property type="match status" value="1"/>
</dbReference>
<dbReference type="InterPro" id="IPR046336">
    <property type="entry name" value="Lon_prtase_N_sf"/>
</dbReference>
<gene>
    <name evidence="3" type="primary">g8849</name>
    <name evidence="3" type="ORF">VP750_LOCUS7944</name>
</gene>
<dbReference type="Gene3D" id="1.20.58.1480">
    <property type="match status" value="1"/>
</dbReference>
<protein>
    <submittedName>
        <fullName evidence="3">G8849 protein</fullName>
    </submittedName>
</protein>
<evidence type="ECO:0000259" key="1">
    <source>
        <dbReference type="PROSITE" id="PS51787"/>
    </source>
</evidence>
<dbReference type="InterPro" id="IPR034750">
    <property type="entry name" value="CULT"/>
</dbReference>
<dbReference type="Proteomes" id="UP001497392">
    <property type="component" value="Unassembled WGS sequence"/>
</dbReference>
<dbReference type="Pfam" id="PF02190">
    <property type="entry name" value="LON_substr_bdg"/>
    <property type="match status" value="1"/>
</dbReference>
<reference evidence="3 4" key="1">
    <citation type="submission" date="2024-06" db="EMBL/GenBank/DDBJ databases">
        <authorList>
            <person name="Kraege A."/>
            <person name="Thomma B."/>
        </authorList>
    </citation>
    <scope>NUCLEOTIDE SEQUENCE [LARGE SCALE GENOMIC DNA]</scope>
</reference>
<dbReference type="PROSITE" id="PS51788">
    <property type="entry name" value="CULT"/>
    <property type="match status" value="1"/>
</dbReference>
<dbReference type="PROSITE" id="PS51787">
    <property type="entry name" value="LON_N"/>
    <property type="match status" value="1"/>
</dbReference>
<dbReference type="SMART" id="SM00464">
    <property type="entry name" value="LON"/>
    <property type="match status" value="1"/>
</dbReference>
<dbReference type="SUPFAM" id="SSF88697">
    <property type="entry name" value="PUA domain-like"/>
    <property type="match status" value="1"/>
</dbReference>
<dbReference type="InterPro" id="IPR003111">
    <property type="entry name" value="Lon_prtase_N"/>
</dbReference>
<organism evidence="3 4">
    <name type="scientific">Coccomyxa viridis</name>
    <dbReference type="NCBI Taxonomy" id="1274662"/>
    <lineage>
        <taxon>Eukaryota</taxon>
        <taxon>Viridiplantae</taxon>
        <taxon>Chlorophyta</taxon>
        <taxon>core chlorophytes</taxon>
        <taxon>Trebouxiophyceae</taxon>
        <taxon>Trebouxiophyceae incertae sedis</taxon>
        <taxon>Coccomyxaceae</taxon>
        <taxon>Coccomyxa</taxon>
    </lineage>
</organism>
<accession>A0ABP1G5U6</accession>
<feature type="domain" description="CULT" evidence="2">
    <location>
        <begin position="273"/>
        <end position="381"/>
    </location>
</feature>
<evidence type="ECO:0000313" key="4">
    <source>
        <dbReference type="Proteomes" id="UP001497392"/>
    </source>
</evidence>
<name>A0ABP1G5U6_9CHLO</name>
<evidence type="ECO:0000313" key="3">
    <source>
        <dbReference type="EMBL" id="CAL5226038.1"/>
    </source>
</evidence>